<keyword evidence="2" id="KW-0326">Glycosidase</keyword>
<dbReference type="GO" id="GO:0000166">
    <property type="term" value="F:nucleotide binding"/>
    <property type="evidence" value="ECO:0007669"/>
    <property type="project" value="InterPro"/>
</dbReference>
<evidence type="ECO:0000313" key="2">
    <source>
        <dbReference type="EMBL" id="QEH31548.1"/>
    </source>
</evidence>
<keyword evidence="2" id="KW-0378">Hydrolase</keyword>
<dbReference type="Proteomes" id="UP000324233">
    <property type="component" value="Chromosome"/>
</dbReference>
<dbReference type="EC" id="3.2.1.-" evidence="2"/>
<dbReference type="PANTHER" id="PTHR43818:SF5">
    <property type="entry name" value="OXIDOREDUCTASE FAMILY PROTEIN"/>
    <property type="match status" value="1"/>
</dbReference>
<evidence type="ECO:0000313" key="3">
    <source>
        <dbReference type="Proteomes" id="UP000324233"/>
    </source>
</evidence>
<proteinExistence type="predicted"/>
<dbReference type="InterPro" id="IPR000683">
    <property type="entry name" value="Gfo/Idh/MocA-like_OxRdtase_N"/>
</dbReference>
<organism evidence="2 3">
    <name type="scientific">Aquisphaera giovannonii</name>
    <dbReference type="NCBI Taxonomy" id="406548"/>
    <lineage>
        <taxon>Bacteria</taxon>
        <taxon>Pseudomonadati</taxon>
        <taxon>Planctomycetota</taxon>
        <taxon>Planctomycetia</taxon>
        <taxon>Isosphaerales</taxon>
        <taxon>Isosphaeraceae</taxon>
        <taxon>Aquisphaera</taxon>
    </lineage>
</organism>
<dbReference type="Pfam" id="PF01408">
    <property type="entry name" value="GFO_IDH_MocA"/>
    <property type="match status" value="1"/>
</dbReference>
<dbReference type="AlphaFoldDB" id="A0A5B9VTF9"/>
<dbReference type="PANTHER" id="PTHR43818">
    <property type="entry name" value="BCDNA.GH03377"/>
    <property type="match status" value="1"/>
</dbReference>
<dbReference type="SUPFAM" id="SSF55347">
    <property type="entry name" value="Glyceraldehyde-3-phosphate dehydrogenase-like, C-terminal domain"/>
    <property type="match status" value="1"/>
</dbReference>
<sequence>MSPSKPSGQSTRREFAKEATTAAAGIAGVMAAGGVHAAGSDIIRIGIVGCGGRGTGAAGDAMAADPGVRLVAMGDLFRDRVESSRSLLRAEKPEQVRVDDAHCFVGLDAYKRVIESVDYVIIACAAKFHAMYLKAGIEAGRHAFVEKPHAIDPLGIQVVRRATALAKEKNLGILSGLMSRFSPMIRETVKRVHDGQIGEIVSIEENFIRGPYGQVARPRGTRELEAQYANQYRFSWLCGDDVVQSLVHNLDRATWVLRETPPARCHGLGGRSGPQDLLGDVFDHHSVVYHYADGLRLYAFCRTTNNCYNEDSSIVLGTKGEAHLKSGVITGKAPWRYNGPNVSPYVVEHAEFIKSIRAGRPLNCGDYAARSTLVAIMGQLSCYSGQEVTWDDVSRSEFFHAPRPEACTWTMEPPARPDAKGVYPVCAVPGTSRNV</sequence>
<dbReference type="GO" id="GO:0016798">
    <property type="term" value="F:hydrolase activity, acting on glycosyl bonds"/>
    <property type="evidence" value="ECO:0007669"/>
    <property type="project" value="UniProtKB-KW"/>
</dbReference>
<name>A0A5B9VTF9_9BACT</name>
<dbReference type="SUPFAM" id="SSF51735">
    <property type="entry name" value="NAD(P)-binding Rossmann-fold domains"/>
    <property type="match status" value="1"/>
</dbReference>
<keyword evidence="3" id="KW-1185">Reference proteome</keyword>
<gene>
    <name evidence="2" type="ORF">OJF2_00130</name>
</gene>
<reference evidence="2 3" key="1">
    <citation type="submission" date="2019-08" db="EMBL/GenBank/DDBJ databases">
        <title>Deep-cultivation of Planctomycetes and their phenomic and genomic characterization uncovers novel biology.</title>
        <authorList>
            <person name="Wiegand S."/>
            <person name="Jogler M."/>
            <person name="Boedeker C."/>
            <person name="Pinto D."/>
            <person name="Vollmers J."/>
            <person name="Rivas-Marin E."/>
            <person name="Kohn T."/>
            <person name="Peeters S.H."/>
            <person name="Heuer A."/>
            <person name="Rast P."/>
            <person name="Oberbeckmann S."/>
            <person name="Bunk B."/>
            <person name="Jeske O."/>
            <person name="Meyerdierks A."/>
            <person name="Storesund J.E."/>
            <person name="Kallscheuer N."/>
            <person name="Luecker S."/>
            <person name="Lage O.M."/>
            <person name="Pohl T."/>
            <person name="Merkel B.J."/>
            <person name="Hornburger P."/>
            <person name="Mueller R.-W."/>
            <person name="Bruemmer F."/>
            <person name="Labrenz M."/>
            <person name="Spormann A.M."/>
            <person name="Op den Camp H."/>
            <person name="Overmann J."/>
            <person name="Amann R."/>
            <person name="Jetten M.S.M."/>
            <person name="Mascher T."/>
            <person name="Medema M.H."/>
            <person name="Devos D.P."/>
            <person name="Kaster A.-K."/>
            <person name="Ovreas L."/>
            <person name="Rohde M."/>
            <person name="Galperin M.Y."/>
            <person name="Jogler C."/>
        </authorList>
    </citation>
    <scope>NUCLEOTIDE SEQUENCE [LARGE SCALE GENOMIC DNA]</scope>
    <source>
        <strain evidence="2 3">OJF2</strain>
    </source>
</reference>
<evidence type="ECO:0000259" key="1">
    <source>
        <dbReference type="Pfam" id="PF01408"/>
    </source>
</evidence>
<accession>A0A5B9VTF9</accession>
<dbReference type="KEGG" id="agv:OJF2_00130"/>
<dbReference type="RefSeq" id="WP_168221489.1">
    <property type="nucleotide sequence ID" value="NZ_CP042997.1"/>
</dbReference>
<dbReference type="InterPro" id="IPR050463">
    <property type="entry name" value="Gfo/Idh/MocA_oxidrdct_glycsds"/>
</dbReference>
<dbReference type="PROSITE" id="PS51318">
    <property type="entry name" value="TAT"/>
    <property type="match status" value="1"/>
</dbReference>
<feature type="domain" description="Gfo/Idh/MocA-like oxidoreductase N-terminal" evidence="1">
    <location>
        <begin position="43"/>
        <end position="170"/>
    </location>
</feature>
<dbReference type="EMBL" id="CP042997">
    <property type="protein sequence ID" value="QEH31548.1"/>
    <property type="molecule type" value="Genomic_DNA"/>
</dbReference>
<dbReference type="Gene3D" id="3.40.50.720">
    <property type="entry name" value="NAD(P)-binding Rossmann-like Domain"/>
    <property type="match status" value="1"/>
</dbReference>
<dbReference type="InterPro" id="IPR036291">
    <property type="entry name" value="NAD(P)-bd_dom_sf"/>
</dbReference>
<dbReference type="Gene3D" id="3.30.360.10">
    <property type="entry name" value="Dihydrodipicolinate Reductase, domain 2"/>
    <property type="match status" value="1"/>
</dbReference>
<dbReference type="InterPro" id="IPR006311">
    <property type="entry name" value="TAT_signal"/>
</dbReference>
<protein>
    <submittedName>
        <fullName evidence="2">Glycosyl hydrolase family 109 protein 1</fullName>
        <ecNumber evidence="2">3.2.1.-</ecNumber>
    </submittedName>
</protein>